<dbReference type="AlphaFoldDB" id="A0A8H4NG98"/>
<comment type="caution">
    <text evidence="1">The sequence shown here is derived from an EMBL/GenBank/DDBJ whole genome shotgun (WGS) entry which is preliminary data.</text>
</comment>
<evidence type="ECO:0000313" key="2">
    <source>
        <dbReference type="Proteomes" id="UP000536711"/>
    </source>
</evidence>
<protein>
    <submittedName>
        <fullName evidence="1">Uncharacterized protein</fullName>
    </submittedName>
</protein>
<name>A0A8H4NG98_9HYPO</name>
<evidence type="ECO:0000313" key="1">
    <source>
        <dbReference type="EMBL" id="KAF4426085.1"/>
    </source>
</evidence>
<sequence length="136" mass="14823">MPAQSTPVPASAAHLTQAQVLDDANVTPNRSANTTITEAKGFSLLEKASFGDLLQEYCATRPATGNNSLVLAAKLQESFFDRVFHLWDSNETFVPLPQLLPKKLHQTSYEAGLFKSNLPVTPSKRKRGATTQGNDH</sequence>
<reference evidence="1 2" key="1">
    <citation type="submission" date="2020-01" db="EMBL/GenBank/DDBJ databases">
        <title>Identification and distribution of gene clusters putatively required for synthesis of sphingolipid metabolism inhibitors in phylogenetically diverse species of the filamentous fungus Fusarium.</title>
        <authorList>
            <person name="Kim H.-S."/>
            <person name="Busman M."/>
            <person name="Brown D.W."/>
            <person name="Divon H."/>
            <person name="Uhlig S."/>
            <person name="Proctor R.H."/>
        </authorList>
    </citation>
    <scope>NUCLEOTIDE SEQUENCE [LARGE SCALE GENOMIC DNA]</scope>
    <source>
        <strain evidence="1 2">NRRL 13308</strain>
    </source>
</reference>
<accession>A0A8H4NG98</accession>
<dbReference type="OrthoDB" id="5101182at2759"/>
<organism evidence="1 2">
    <name type="scientific">Fusarium acutatum</name>
    <dbReference type="NCBI Taxonomy" id="78861"/>
    <lineage>
        <taxon>Eukaryota</taxon>
        <taxon>Fungi</taxon>
        <taxon>Dikarya</taxon>
        <taxon>Ascomycota</taxon>
        <taxon>Pezizomycotina</taxon>
        <taxon>Sordariomycetes</taxon>
        <taxon>Hypocreomycetidae</taxon>
        <taxon>Hypocreales</taxon>
        <taxon>Nectriaceae</taxon>
        <taxon>Fusarium</taxon>
        <taxon>Fusarium fujikuroi species complex</taxon>
    </lineage>
</organism>
<dbReference type="Proteomes" id="UP000536711">
    <property type="component" value="Unassembled WGS sequence"/>
</dbReference>
<dbReference type="EMBL" id="JAADJF010000296">
    <property type="protein sequence ID" value="KAF4426085.1"/>
    <property type="molecule type" value="Genomic_DNA"/>
</dbReference>
<proteinExistence type="predicted"/>
<gene>
    <name evidence="1" type="ORF">FACUT_9937</name>
</gene>
<keyword evidence="2" id="KW-1185">Reference proteome</keyword>